<dbReference type="PANTHER" id="PTHR33352">
    <property type="entry name" value="SLR1095 PROTEIN"/>
    <property type="match status" value="1"/>
</dbReference>
<name>A0A7C3ZKL0_9CYAN</name>
<dbReference type="InterPro" id="IPR011335">
    <property type="entry name" value="Restrct_endonuc-II-like"/>
</dbReference>
<dbReference type="Pfam" id="PF05685">
    <property type="entry name" value="Uma2"/>
    <property type="match status" value="1"/>
</dbReference>
<feature type="coiled-coil region" evidence="1">
    <location>
        <begin position="211"/>
        <end position="275"/>
    </location>
</feature>
<organism evidence="3">
    <name type="scientific">Planktothricoides sp. SpSt-374</name>
    <dbReference type="NCBI Taxonomy" id="2282167"/>
    <lineage>
        <taxon>Bacteria</taxon>
        <taxon>Bacillati</taxon>
        <taxon>Cyanobacteriota</taxon>
        <taxon>Cyanophyceae</taxon>
        <taxon>Oscillatoriophycideae</taxon>
        <taxon>Oscillatoriales</taxon>
        <taxon>Oscillatoriaceae</taxon>
        <taxon>Planktothricoides</taxon>
    </lineage>
</organism>
<protein>
    <submittedName>
        <fullName evidence="3">Uma2 family endonuclease</fullName>
    </submittedName>
</protein>
<reference evidence="3" key="1">
    <citation type="journal article" date="2020" name="mSystems">
        <title>Genome- and Community-Level Interaction Insights into Carbon Utilization and Element Cycling Functions of Hydrothermarchaeota in Hydrothermal Sediment.</title>
        <authorList>
            <person name="Zhou Z."/>
            <person name="Liu Y."/>
            <person name="Xu W."/>
            <person name="Pan J."/>
            <person name="Luo Z.H."/>
            <person name="Li M."/>
        </authorList>
    </citation>
    <scope>NUCLEOTIDE SEQUENCE [LARGE SCALE GENOMIC DNA]</scope>
    <source>
        <strain evidence="3">SpSt-374</strain>
    </source>
</reference>
<feature type="domain" description="Putative restriction endonuclease" evidence="2">
    <location>
        <begin position="15"/>
        <end position="174"/>
    </location>
</feature>
<accession>A0A7C3ZKL0</accession>
<evidence type="ECO:0000256" key="1">
    <source>
        <dbReference type="SAM" id="Coils"/>
    </source>
</evidence>
<dbReference type="SUPFAM" id="SSF52980">
    <property type="entry name" value="Restriction endonuclease-like"/>
    <property type="match status" value="1"/>
</dbReference>
<dbReference type="InterPro" id="IPR008538">
    <property type="entry name" value="Uma2"/>
</dbReference>
<evidence type="ECO:0000259" key="2">
    <source>
        <dbReference type="Pfam" id="PF05685"/>
    </source>
</evidence>
<proteinExistence type="predicted"/>
<keyword evidence="3" id="KW-0255">Endonuclease</keyword>
<dbReference type="InterPro" id="IPR012296">
    <property type="entry name" value="Nuclease_put_TT1808"/>
</dbReference>
<dbReference type="PANTHER" id="PTHR33352:SF3">
    <property type="entry name" value="SLR1612 PROTEIN"/>
    <property type="match status" value="1"/>
</dbReference>
<keyword evidence="3" id="KW-0540">Nuclease</keyword>
<comment type="caution">
    <text evidence="3">The sequence shown here is derived from an EMBL/GenBank/DDBJ whole genome shotgun (WGS) entry which is preliminary data.</text>
</comment>
<dbReference type="EMBL" id="DSPX01000047">
    <property type="protein sequence ID" value="HGG00044.1"/>
    <property type="molecule type" value="Genomic_DNA"/>
</dbReference>
<keyword evidence="1" id="KW-0175">Coiled coil</keyword>
<dbReference type="GO" id="GO:0004519">
    <property type="term" value="F:endonuclease activity"/>
    <property type="evidence" value="ECO:0007669"/>
    <property type="project" value="UniProtKB-KW"/>
</dbReference>
<evidence type="ECO:0000313" key="3">
    <source>
        <dbReference type="EMBL" id="HGG00044.1"/>
    </source>
</evidence>
<gene>
    <name evidence="3" type="ORF">ENR15_05125</name>
</gene>
<dbReference type="AlphaFoldDB" id="A0A7C3ZKL0"/>
<keyword evidence="3" id="KW-0378">Hydrolase</keyword>
<dbReference type="CDD" id="cd06260">
    <property type="entry name" value="DUF820-like"/>
    <property type="match status" value="1"/>
</dbReference>
<dbReference type="Gene3D" id="3.90.1570.10">
    <property type="entry name" value="tt1808, chain A"/>
    <property type="match status" value="1"/>
</dbReference>
<sequence length="297" mass="34835">MVQIQPPDIPTFPPGELWSDEPPLETYRHLQQLLLLLSSLEQFWADRTDFFAAGNMTVYYSSRQRKDEHLRGPDFFVVLNTERRERKSWVVWEEDGKYPNVVIEILSDSTASVDRDDKKLLYQDVWRTRDYFWFHPYTLEFKGFTLIGRKYVEIEPNSQSWLWSDELQLYLGVWNEQLRFFTPEGELVLTPKEEANVQRQRADVHRQRADVQRQRADVQRQRADAALAEAEAERQRADAALVEAEAERQRADAALVETEAERQRADAALVEAEVERQKSAILRQKLLELGINPDELG</sequence>